<evidence type="ECO:0000313" key="2">
    <source>
        <dbReference type="EMBL" id="KAL1398159.1"/>
    </source>
</evidence>
<dbReference type="EMBL" id="JBEHCU010006004">
    <property type="protein sequence ID" value="KAL1398159.1"/>
    <property type="molecule type" value="Genomic_DNA"/>
</dbReference>
<keyword evidence="3" id="KW-1185">Reference proteome</keyword>
<feature type="compositionally biased region" description="Polar residues" evidence="1">
    <location>
        <begin position="186"/>
        <end position="196"/>
    </location>
</feature>
<reference evidence="2 3" key="1">
    <citation type="submission" date="2024-05" db="EMBL/GenBank/DDBJ databases">
        <title>Culex pipiens pipiens assembly and annotation.</title>
        <authorList>
            <person name="Alout H."/>
            <person name="Durand T."/>
        </authorList>
    </citation>
    <scope>NUCLEOTIDE SEQUENCE [LARGE SCALE GENOMIC DNA]</scope>
    <source>
        <strain evidence="2">HA-2024</strain>
        <tissue evidence="2">Whole body</tissue>
    </source>
</reference>
<dbReference type="Proteomes" id="UP001562425">
    <property type="component" value="Unassembled WGS sequence"/>
</dbReference>
<evidence type="ECO:0000256" key="1">
    <source>
        <dbReference type="SAM" id="MobiDB-lite"/>
    </source>
</evidence>
<dbReference type="AlphaFoldDB" id="A0ABD1DID8"/>
<accession>A0ABD1DID8</accession>
<feature type="region of interest" description="Disordered" evidence="1">
    <location>
        <begin position="155"/>
        <end position="196"/>
    </location>
</feature>
<evidence type="ECO:0000313" key="3">
    <source>
        <dbReference type="Proteomes" id="UP001562425"/>
    </source>
</evidence>
<gene>
    <name evidence="2" type="ORF">pipiens_009189</name>
</gene>
<sequence>MAEELVQQKSILLDSLAILERSAVCGPEVILTEQPEVWEKQLNEVYNRYFDIVARLETNLVGSCCAKTGSAANKWFLNRFANPEVNQATPEAQAFDTCCAKAGCTNVQWLLSHRNHIERHTQRSRQATDEVCCAKAGSSSSSKFPLQAINEACRSHSDSRSEASKQFVGSHPTRREADEAVRQARQRPSSPESGHP</sequence>
<comment type="caution">
    <text evidence="2">The sequence shown here is derived from an EMBL/GenBank/DDBJ whole genome shotgun (WGS) entry which is preliminary data.</text>
</comment>
<organism evidence="2 3">
    <name type="scientific">Culex pipiens pipiens</name>
    <name type="common">Northern house mosquito</name>
    <dbReference type="NCBI Taxonomy" id="38569"/>
    <lineage>
        <taxon>Eukaryota</taxon>
        <taxon>Metazoa</taxon>
        <taxon>Ecdysozoa</taxon>
        <taxon>Arthropoda</taxon>
        <taxon>Hexapoda</taxon>
        <taxon>Insecta</taxon>
        <taxon>Pterygota</taxon>
        <taxon>Neoptera</taxon>
        <taxon>Endopterygota</taxon>
        <taxon>Diptera</taxon>
        <taxon>Nematocera</taxon>
        <taxon>Culicoidea</taxon>
        <taxon>Culicidae</taxon>
        <taxon>Culicinae</taxon>
        <taxon>Culicini</taxon>
        <taxon>Culex</taxon>
        <taxon>Culex</taxon>
    </lineage>
</organism>
<protein>
    <submittedName>
        <fullName evidence="2">Uncharacterized protein</fullName>
    </submittedName>
</protein>
<name>A0ABD1DID8_CULPP</name>
<proteinExistence type="predicted"/>
<feature type="compositionally biased region" description="Basic and acidic residues" evidence="1">
    <location>
        <begin position="173"/>
        <end position="182"/>
    </location>
</feature>